<comment type="caution">
    <text evidence="3">The sequence shown here is derived from an EMBL/GenBank/DDBJ whole genome shotgun (WGS) entry which is preliminary data.</text>
</comment>
<dbReference type="CDD" id="cd08894">
    <property type="entry name" value="SRPBCC_CalC_Aha1-like_1"/>
    <property type="match status" value="1"/>
</dbReference>
<evidence type="ECO:0000259" key="2">
    <source>
        <dbReference type="Pfam" id="PF08327"/>
    </source>
</evidence>
<name>A0ABV1L259_9BACL</name>
<comment type="similarity">
    <text evidence="1">Belongs to the AHA1 family.</text>
</comment>
<dbReference type="EMBL" id="JASKHM010000019">
    <property type="protein sequence ID" value="MEQ4486083.1"/>
    <property type="molecule type" value="Genomic_DNA"/>
</dbReference>
<sequence>MNENNVTNDSSTNANEKELVTTRIMNAPRDLVFKAWTTPECLAQWWGPKGFTNTFHEFDLRPGGNWQFIMHGPNGVDYPNKSVFTEIVKPERIVFQHLSGHQFQVTATFEDLDGKCRLTFRMLFETVAECEKTKTYAVEANEQNFDRLEALLARLSA</sequence>
<feature type="domain" description="Activator of Hsp90 ATPase homologue 1/2-like C-terminal" evidence="2">
    <location>
        <begin position="26"/>
        <end position="152"/>
    </location>
</feature>
<dbReference type="InterPro" id="IPR013538">
    <property type="entry name" value="ASHA1/2-like_C"/>
</dbReference>
<dbReference type="Pfam" id="PF08327">
    <property type="entry name" value="AHSA1"/>
    <property type="match status" value="1"/>
</dbReference>
<reference evidence="3 4" key="1">
    <citation type="journal article" date="2023" name="Genome Announc.">
        <title>Pan-Genome Analyses of the Genus Cohnella and Proposal of the Novel Species Cohnella silvisoli sp. nov., Isolated from Forest Soil.</title>
        <authorList>
            <person name="Wang C."/>
            <person name="Mao L."/>
            <person name="Bao G."/>
            <person name="Zhu H."/>
        </authorList>
    </citation>
    <scope>NUCLEOTIDE SEQUENCE [LARGE SCALE GENOMIC DNA]</scope>
    <source>
        <strain evidence="3 4">NL03-T5-1</strain>
    </source>
</reference>
<gene>
    <name evidence="3" type="ORF">QJS35_27255</name>
</gene>
<evidence type="ECO:0000313" key="3">
    <source>
        <dbReference type="EMBL" id="MEQ4486083.1"/>
    </source>
</evidence>
<dbReference type="InterPro" id="IPR023393">
    <property type="entry name" value="START-like_dom_sf"/>
</dbReference>
<dbReference type="Proteomes" id="UP001493487">
    <property type="component" value="Unassembled WGS sequence"/>
</dbReference>
<evidence type="ECO:0000256" key="1">
    <source>
        <dbReference type="ARBA" id="ARBA00006817"/>
    </source>
</evidence>
<accession>A0ABV1L259</accession>
<evidence type="ECO:0000313" key="4">
    <source>
        <dbReference type="Proteomes" id="UP001493487"/>
    </source>
</evidence>
<dbReference type="SUPFAM" id="SSF55961">
    <property type="entry name" value="Bet v1-like"/>
    <property type="match status" value="1"/>
</dbReference>
<dbReference type="Gene3D" id="3.30.530.20">
    <property type="match status" value="1"/>
</dbReference>
<proteinExistence type="inferred from homology"/>
<keyword evidence="4" id="KW-1185">Reference proteome</keyword>
<organism evidence="3 4">
    <name type="scientific">Cohnella silvisoli</name>
    <dbReference type="NCBI Taxonomy" id="2873699"/>
    <lineage>
        <taxon>Bacteria</taxon>
        <taxon>Bacillati</taxon>
        <taxon>Bacillota</taxon>
        <taxon>Bacilli</taxon>
        <taxon>Bacillales</taxon>
        <taxon>Paenibacillaceae</taxon>
        <taxon>Cohnella</taxon>
    </lineage>
</organism>
<dbReference type="RefSeq" id="WP_232189262.1">
    <property type="nucleotide sequence ID" value="NZ_JAIOAP010000018.1"/>
</dbReference>
<protein>
    <submittedName>
        <fullName evidence="3">SRPBCC family protein</fullName>
    </submittedName>
</protein>